<feature type="region of interest" description="Disordered" evidence="1">
    <location>
        <begin position="760"/>
        <end position="796"/>
    </location>
</feature>
<protein>
    <submittedName>
        <fullName evidence="2">Uncharacterized protein</fullName>
    </submittedName>
</protein>
<feature type="compositionally biased region" description="Basic and acidic residues" evidence="1">
    <location>
        <begin position="763"/>
        <end position="775"/>
    </location>
</feature>
<dbReference type="EMBL" id="JASSZA010000411">
    <property type="protein sequence ID" value="KAK2081106.1"/>
    <property type="molecule type" value="Genomic_DNA"/>
</dbReference>
<keyword evidence="3" id="KW-1185">Reference proteome</keyword>
<evidence type="ECO:0000256" key="1">
    <source>
        <dbReference type="SAM" id="MobiDB-lite"/>
    </source>
</evidence>
<comment type="caution">
    <text evidence="2">The sequence shown here is derived from an EMBL/GenBank/DDBJ whole genome shotgun (WGS) entry which is preliminary data.</text>
</comment>
<feature type="compositionally biased region" description="Basic and acidic residues" evidence="1">
    <location>
        <begin position="323"/>
        <end position="335"/>
    </location>
</feature>
<feature type="region of interest" description="Disordered" evidence="1">
    <location>
        <begin position="226"/>
        <end position="248"/>
    </location>
</feature>
<feature type="compositionally biased region" description="Low complexity" evidence="1">
    <location>
        <begin position="513"/>
        <end position="525"/>
    </location>
</feature>
<feature type="compositionally biased region" description="Polar residues" evidence="1">
    <location>
        <begin position="341"/>
        <end position="356"/>
    </location>
</feature>
<organism evidence="2 3">
    <name type="scientific">Saguinus oedipus</name>
    <name type="common">Cotton-top tamarin</name>
    <name type="synonym">Oedipomidas oedipus</name>
    <dbReference type="NCBI Taxonomy" id="9490"/>
    <lineage>
        <taxon>Eukaryota</taxon>
        <taxon>Metazoa</taxon>
        <taxon>Chordata</taxon>
        <taxon>Craniata</taxon>
        <taxon>Vertebrata</taxon>
        <taxon>Euteleostomi</taxon>
        <taxon>Mammalia</taxon>
        <taxon>Eutheria</taxon>
        <taxon>Euarchontoglires</taxon>
        <taxon>Primates</taxon>
        <taxon>Haplorrhini</taxon>
        <taxon>Platyrrhini</taxon>
        <taxon>Cebidae</taxon>
        <taxon>Callitrichinae</taxon>
        <taxon>Saguinus</taxon>
    </lineage>
</organism>
<feature type="region of interest" description="Disordered" evidence="1">
    <location>
        <begin position="93"/>
        <end position="121"/>
    </location>
</feature>
<feature type="region of interest" description="Disordered" evidence="1">
    <location>
        <begin position="317"/>
        <end position="356"/>
    </location>
</feature>
<reference evidence="2 3" key="1">
    <citation type="submission" date="2023-05" db="EMBL/GenBank/DDBJ databases">
        <title>B98-5 Cell Line De Novo Hybrid Assembly: An Optical Mapping Approach.</title>
        <authorList>
            <person name="Kananen K."/>
            <person name="Auerbach J.A."/>
            <person name="Kautto E."/>
            <person name="Blachly J.S."/>
        </authorList>
    </citation>
    <scope>NUCLEOTIDE SEQUENCE [LARGE SCALE GENOMIC DNA]</scope>
    <source>
        <strain evidence="2">B95-8</strain>
        <tissue evidence="2">Cell line</tissue>
    </source>
</reference>
<name>A0ABQ9T8N7_SAGOE</name>
<evidence type="ECO:0000313" key="3">
    <source>
        <dbReference type="Proteomes" id="UP001266305"/>
    </source>
</evidence>
<feature type="region of interest" description="Disordered" evidence="1">
    <location>
        <begin position="603"/>
        <end position="678"/>
    </location>
</feature>
<proteinExistence type="predicted"/>
<dbReference type="Proteomes" id="UP001266305">
    <property type="component" value="Unassembled WGS sequence"/>
</dbReference>
<gene>
    <name evidence="2" type="ORF">P7K49_040221</name>
</gene>
<feature type="region of interest" description="Disordered" evidence="1">
    <location>
        <begin position="705"/>
        <end position="733"/>
    </location>
</feature>
<accession>A0ABQ9T8N7</accession>
<sequence>MVWGAGCAGPTHLVILSGVHGRVAPAEGGLCLLEEGAPVLGVVGWGVDIGTSAGPGTPMRSPGPQTWLPLCTHAQSPSSPGIRFPGSSRLGRAPCRVPPTSHLSPRAQHPSRIQPRLSSGSPGWLATIKQPQQEVEGAMLPRGESRLIALPTHASDWSPVYPWSPWAGPPGGLGRVPRCQASPLSMFREQGSSSQSSLSRQLDCAFQLLAKPAPVASTSPLAVLKSSPSRPLKFPQSPEGPGQVGKGLGLAGQGPLWAFVGTSSVEPLTLHLPLGGLVQRHEELHDRGQLHLQPEADGHAHDDVVGRWAEDGEARCRQGYGEGHSEGQGDGRGEGRGPGTCQAQVSSQKGRSLHTQRPSLQMLLSRGHRVRAPPPPPLPCQPWPGTHHCSQSLVIPWPGVYRCPCSLQWHWLTGTQPPPAMSSYTVPGTAREAASPRLAQKEPESPLGGCPQASHPQASLILWADACGPHPVPGSGSGHGAPASRPGRRRSGSKVITRRQPPSRPPQALGKSLTPRPLLPGPTRVLGGGRSTSVPPLPPPPSRAVPSAQARTQGQGCRRLAWWAVPGQGLLHTHLPGRNSRPCGAPRTGCSLAGASRCPCRASRSPGTPCSRGRSWLQPQRPEIRVRLGHSSRSTPRRGEKASQPKVSVPPLPVPCADTAPTPGSGGTAREPAGHQRLPQSEAVLQFPGRPPAWEHWRENSATVLQTQASPPEQRQRSCWQASRYGSSGTRSWQSVKASAASSRSHSARWEWTWVSTLLRGQLRRDPHPGRGDSRARHRMLRPAPPRGPRTPRQAG</sequence>
<evidence type="ECO:0000313" key="2">
    <source>
        <dbReference type="EMBL" id="KAK2081106.1"/>
    </source>
</evidence>
<feature type="region of interest" description="Disordered" evidence="1">
    <location>
        <begin position="417"/>
        <end position="553"/>
    </location>
</feature>